<feature type="transmembrane region" description="Helical" evidence="1">
    <location>
        <begin position="96"/>
        <end position="116"/>
    </location>
</feature>
<proteinExistence type="predicted"/>
<feature type="transmembrane region" description="Helical" evidence="1">
    <location>
        <begin position="62"/>
        <end position="84"/>
    </location>
</feature>
<reference evidence="2 3" key="1">
    <citation type="submission" date="2024-02" db="EMBL/GenBank/DDBJ databases">
        <title>Deinococcus xinjiangensis NBRC 107630.</title>
        <authorList>
            <person name="Ichikawa N."/>
            <person name="Katano-Makiyama Y."/>
            <person name="Hidaka K."/>
        </authorList>
    </citation>
    <scope>NUCLEOTIDE SEQUENCE [LARGE SCALE GENOMIC DNA]</scope>
    <source>
        <strain evidence="2 3">NBRC 107630</strain>
    </source>
</reference>
<evidence type="ECO:0000313" key="3">
    <source>
        <dbReference type="Proteomes" id="UP001458946"/>
    </source>
</evidence>
<keyword evidence="1" id="KW-1133">Transmembrane helix</keyword>
<protein>
    <submittedName>
        <fullName evidence="2">Uncharacterized protein</fullName>
    </submittedName>
</protein>
<comment type="caution">
    <text evidence="2">The sequence shown here is derived from an EMBL/GenBank/DDBJ whole genome shotgun (WGS) entry which is preliminary data.</text>
</comment>
<dbReference type="EMBL" id="BAABRN010000017">
    <property type="protein sequence ID" value="GAA5502061.1"/>
    <property type="molecule type" value="Genomic_DNA"/>
</dbReference>
<keyword evidence="1" id="KW-0812">Transmembrane</keyword>
<accession>A0ABP9VBF6</accession>
<organism evidence="2 3">
    <name type="scientific">Deinococcus xinjiangensis</name>
    <dbReference type="NCBI Taxonomy" id="457454"/>
    <lineage>
        <taxon>Bacteria</taxon>
        <taxon>Thermotogati</taxon>
        <taxon>Deinococcota</taxon>
        <taxon>Deinococci</taxon>
        <taxon>Deinococcales</taxon>
        <taxon>Deinococcaceae</taxon>
        <taxon>Deinococcus</taxon>
    </lineage>
</organism>
<sequence>MLRAAFWLTALLFIPVGLFVYFLPPSVATLAGISPLWLARVLGGLLMAWGAFQIAASNKPDGAKVGGLVGGNLLTVAAILPAVIRTGDTMPTGLRTLLLLLSLLLTVLAVAAIWSYPKGKA</sequence>
<keyword evidence="3" id="KW-1185">Reference proteome</keyword>
<dbReference type="RefSeq" id="WP_353542032.1">
    <property type="nucleotide sequence ID" value="NZ_BAABRN010000017.1"/>
</dbReference>
<feature type="transmembrane region" description="Helical" evidence="1">
    <location>
        <begin position="6"/>
        <end position="24"/>
    </location>
</feature>
<dbReference type="Proteomes" id="UP001458946">
    <property type="component" value="Unassembled WGS sequence"/>
</dbReference>
<name>A0ABP9VBF6_9DEIO</name>
<keyword evidence="1" id="KW-0472">Membrane</keyword>
<evidence type="ECO:0000256" key="1">
    <source>
        <dbReference type="SAM" id="Phobius"/>
    </source>
</evidence>
<evidence type="ECO:0000313" key="2">
    <source>
        <dbReference type="EMBL" id="GAA5502061.1"/>
    </source>
</evidence>
<gene>
    <name evidence="2" type="ORF">Dxin01_01800</name>
</gene>
<feature type="transmembrane region" description="Helical" evidence="1">
    <location>
        <begin position="36"/>
        <end position="56"/>
    </location>
</feature>